<keyword evidence="3" id="KW-1185">Reference proteome</keyword>
<dbReference type="RefSeq" id="WP_211422426.1">
    <property type="nucleotide sequence ID" value="NZ_CP072642.1"/>
</dbReference>
<organism evidence="2 3">
    <name type="scientific">Chloracidobacterium sp. N</name>
    <dbReference type="NCBI Taxonomy" id="2821540"/>
    <lineage>
        <taxon>Bacteria</taxon>
        <taxon>Pseudomonadati</taxon>
        <taxon>Acidobacteriota</taxon>
        <taxon>Terriglobia</taxon>
        <taxon>Terriglobales</taxon>
        <taxon>Acidobacteriaceae</taxon>
        <taxon>Chloracidobacterium</taxon>
        <taxon>Chloracidobacterium aggregatum</taxon>
    </lineage>
</organism>
<evidence type="ECO:0000256" key="1">
    <source>
        <dbReference type="SAM" id="Phobius"/>
    </source>
</evidence>
<sequence length="149" mass="16638">MGFVPLILVVIVLLPLVWLELRRYGRARLDGKVSDAMRARLGRRLLSAGLLVVVTALVGFGLEFRTLFQPSQLVGYFLICGLLLCLLVGTMIYDIRAVVRQSLLEFHDRDAEAARFQAFMARDASLPHELFQKGQSGGREPGRTRKPLG</sequence>
<accession>A0ABX8B0J2</accession>
<name>A0ABX8B0J2_9BACT</name>
<evidence type="ECO:0000313" key="3">
    <source>
        <dbReference type="Proteomes" id="UP000677668"/>
    </source>
</evidence>
<dbReference type="EMBL" id="CP072642">
    <property type="protein sequence ID" value="QUV94112.1"/>
    <property type="molecule type" value="Genomic_DNA"/>
</dbReference>
<evidence type="ECO:0000313" key="2">
    <source>
        <dbReference type="EMBL" id="QUV94112.1"/>
    </source>
</evidence>
<protein>
    <submittedName>
        <fullName evidence="2">Uncharacterized protein</fullName>
    </submittedName>
</protein>
<dbReference type="Proteomes" id="UP000677668">
    <property type="component" value="Chromosome 1"/>
</dbReference>
<proteinExistence type="predicted"/>
<feature type="transmembrane region" description="Helical" evidence="1">
    <location>
        <begin position="74"/>
        <end position="93"/>
    </location>
</feature>
<reference evidence="2 3" key="1">
    <citation type="submission" date="2021-03" db="EMBL/GenBank/DDBJ databases">
        <title>Genomic and phenotypic characterization of Chloracidobacterium isolates provides evidence for multiple species.</title>
        <authorList>
            <person name="Saini M.K."/>
            <person name="Costas A.M.G."/>
            <person name="Tank M."/>
            <person name="Bryant D.A."/>
        </authorList>
    </citation>
    <scope>NUCLEOTIDE SEQUENCE [LARGE SCALE GENOMIC DNA]</scope>
    <source>
        <strain evidence="2 3">N</strain>
    </source>
</reference>
<gene>
    <name evidence="2" type="ORF">J8C05_01240</name>
</gene>
<feature type="transmembrane region" description="Helical" evidence="1">
    <location>
        <begin position="45"/>
        <end position="62"/>
    </location>
</feature>
<keyword evidence="1" id="KW-0812">Transmembrane</keyword>
<keyword evidence="1" id="KW-1133">Transmembrane helix</keyword>
<feature type="transmembrane region" description="Helical" evidence="1">
    <location>
        <begin position="6"/>
        <end position="24"/>
    </location>
</feature>
<keyword evidence="1" id="KW-0472">Membrane</keyword>